<dbReference type="EMBL" id="GGEC01065681">
    <property type="protein sequence ID" value="MBX46165.1"/>
    <property type="molecule type" value="Transcribed_RNA"/>
</dbReference>
<accession>A0A2P2NUK2</accession>
<proteinExistence type="predicted"/>
<evidence type="ECO:0000313" key="1">
    <source>
        <dbReference type="EMBL" id="MBX46165.1"/>
    </source>
</evidence>
<organism evidence="1">
    <name type="scientific">Rhizophora mucronata</name>
    <name type="common">Asiatic mangrove</name>
    <dbReference type="NCBI Taxonomy" id="61149"/>
    <lineage>
        <taxon>Eukaryota</taxon>
        <taxon>Viridiplantae</taxon>
        <taxon>Streptophyta</taxon>
        <taxon>Embryophyta</taxon>
        <taxon>Tracheophyta</taxon>
        <taxon>Spermatophyta</taxon>
        <taxon>Magnoliopsida</taxon>
        <taxon>eudicotyledons</taxon>
        <taxon>Gunneridae</taxon>
        <taxon>Pentapetalae</taxon>
        <taxon>rosids</taxon>
        <taxon>fabids</taxon>
        <taxon>Malpighiales</taxon>
        <taxon>Rhizophoraceae</taxon>
        <taxon>Rhizophora</taxon>
    </lineage>
</organism>
<name>A0A2P2NUK2_RHIMU</name>
<reference evidence="1" key="1">
    <citation type="submission" date="2018-02" db="EMBL/GenBank/DDBJ databases">
        <title>Rhizophora mucronata_Transcriptome.</title>
        <authorList>
            <person name="Meera S.P."/>
            <person name="Sreeshan A."/>
            <person name="Augustine A."/>
        </authorList>
    </citation>
    <scope>NUCLEOTIDE SEQUENCE</scope>
    <source>
        <tissue evidence="1">Leaf</tissue>
    </source>
</reference>
<sequence length="48" mass="5544">MIWRQKFSLMPVYGKSDTRCDKLTSNLAPTLLGKDDELLSCQTVRLDR</sequence>
<protein>
    <submittedName>
        <fullName evidence="1">Uncharacterized protein</fullName>
    </submittedName>
</protein>
<dbReference type="AlphaFoldDB" id="A0A2P2NUK2"/>